<keyword evidence="2" id="KW-1133">Transmembrane helix</keyword>
<feature type="region of interest" description="Disordered" evidence="1">
    <location>
        <begin position="1"/>
        <end position="30"/>
    </location>
</feature>
<keyword evidence="2" id="KW-0472">Membrane</keyword>
<accession>A0A4V1RLN3</accession>
<feature type="domain" description="TadE-like" evidence="3">
    <location>
        <begin position="61"/>
        <end position="103"/>
    </location>
</feature>
<gene>
    <name evidence="4" type="ORF">EUA06_02060</name>
</gene>
<dbReference type="Pfam" id="PF07811">
    <property type="entry name" value="TadE"/>
    <property type="match status" value="1"/>
</dbReference>
<dbReference type="OrthoDB" id="5190946at2"/>
<evidence type="ECO:0000313" key="4">
    <source>
        <dbReference type="EMBL" id="RYB96382.1"/>
    </source>
</evidence>
<keyword evidence="2" id="KW-0812">Transmembrane</keyword>
<evidence type="ECO:0000313" key="5">
    <source>
        <dbReference type="Proteomes" id="UP000291838"/>
    </source>
</evidence>
<keyword evidence="5" id="KW-1185">Reference proteome</keyword>
<name>A0A4V1RLN3_9ACTN</name>
<dbReference type="InterPro" id="IPR012495">
    <property type="entry name" value="TadE-like_dom"/>
</dbReference>
<sequence>MDRLDQPSSHSGSSLSAVGQDCRQTGDSHGRRLVPWQANRFGDKGSIVSWRISTDTRDERGASAVEFALVVIPLLMVVAGIVNFGVAFANQLSLDNAVRQAARASVVDVTPAPDVGAIVTSEFNPISTSTAPLVDTPGIDSCDGSAFGASLTVTAETTTDFIFPWPLPESVLDDEITLTSEARFQCEFS</sequence>
<comment type="caution">
    <text evidence="4">The sequence shown here is derived from an EMBL/GenBank/DDBJ whole genome shotgun (WGS) entry which is preliminary data.</text>
</comment>
<proteinExistence type="predicted"/>
<protein>
    <submittedName>
        <fullName evidence="4">Pilus assembly protein</fullName>
    </submittedName>
</protein>
<dbReference type="AlphaFoldDB" id="A0A4V1RLN3"/>
<evidence type="ECO:0000256" key="2">
    <source>
        <dbReference type="SAM" id="Phobius"/>
    </source>
</evidence>
<evidence type="ECO:0000259" key="3">
    <source>
        <dbReference type="Pfam" id="PF07811"/>
    </source>
</evidence>
<reference evidence="4 5" key="1">
    <citation type="submission" date="2019-01" db="EMBL/GenBank/DDBJ databases">
        <title>Novel species of Nocardioides.</title>
        <authorList>
            <person name="Liu Q."/>
            <person name="Xin Y.-H."/>
        </authorList>
    </citation>
    <scope>NUCLEOTIDE SEQUENCE [LARGE SCALE GENOMIC DNA]</scope>
    <source>
        <strain evidence="4 5">HLT3-15</strain>
    </source>
</reference>
<dbReference type="Proteomes" id="UP000291838">
    <property type="component" value="Unassembled WGS sequence"/>
</dbReference>
<organism evidence="4 5">
    <name type="scientific">Nocardioides glacieisoli</name>
    <dbReference type="NCBI Taxonomy" id="1168730"/>
    <lineage>
        <taxon>Bacteria</taxon>
        <taxon>Bacillati</taxon>
        <taxon>Actinomycetota</taxon>
        <taxon>Actinomycetes</taxon>
        <taxon>Propionibacteriales</taxon>
        <taxon>Nocardioidaceae</taxon>
        <taxon>Nocardioides</taxon>
    </lineage>
</organism>
<dbReference type="EMBL" id="SDWS01000001">
    <property type="protein sequence ID" value="RYB96382.1"/>
    <property type="molecule type" value="Genomic_DNA"/>
</dbReference>
<feature type="transmembrane region" description="Helical" evidence="2">
    <location>
        <begin position="67"/>
        <end position="89"/>
    </location>
</feature>
<evidence type="ECO:0000256" key="1">
    <source>
        <dbReference type="SAM" id="MobiDB-lite"/>
    </source>
</evidence>